<dbReference type="Proteomes" id="UP001501508">
    <property type="component" value="Unassembled WGS sequence"/>
</dbReference>
<protein>
    <submittedName>
        <fullName evidence="3">Sialate O-acetylesterase</fullName>
    </submittedName>
</protein>
<dbReference type="PANTHER" id="PTHR22901">
    <property type="entry name" value="SIALATE O-ACETYLESTERASE"/>
    <property type="match status" value="1"/>
</dbReference>
<dbReference type="Pfam" id="PF03629">
    <property type="entry name" value="SASA"/>
    <property type="match status" value="1"/>
</dbReference>
<dbReference type="InterPro" id="IPR005181">
    <property type="entry name" value="SASA"/>
</dbReference>
<evidence type="ECO:0000256" key="1">
    <source>
        <dbReference type="ARBA" id="ARBA00022801"/>
    </source>
</evidence>
<feature type="domain" description="Sialate O-acetylesterase" evidence="2">
    <location>
        <begin position="118"/>
        <end position="366"/>
    </location>
</feature>
<dbReference type="InterPro" id="IPR039329">
    <property type="entry name" value="SIAE"/>
</dbReference>
<keyword evidence="4" id="KW-1185">Reference proteome</keyword>
<evidence type="ECO:0000313" key="4">
    <source>
        <dbReference type="Proteomes" id="UP001501508"/>
    </source>
</evidence>
<dbReference type="SUPFAM" id="SSF52266">
    <property type="entry name" value="SGNH hydrolase"/>
    <property type="match status" value="1"/>
</dbReference>
<gene>
    <name evidence="3" type="ORF">GCM10023091_26710</name>
</gene>
<organism evidence="3 4">
    <name type="scientific">Ravibacter arvi</name>
    <dbReference type="NCBI Taxonomy" id="2051041"/>
    <lineage>
        <taxon>Bacteria</taxon>
        <taxon>Pseudomonadati</taxon>
        <taxon>Bacteroidota</taxon>
        <taxon>Cytophagia</taxon>
        <taxon>Cytophagales</taxon>
        <taxon>Spirosomataceae</taxon>
        <taxon>Ravibacter</taxon>
    </lineage>
</organism>
<dbReference type="EMBL" id="BAABEY010000025">
    <property type="protein sequence ID" value="GAA4441440.1"/>
    <property type="molecule type" value="Genomic_DNA"/>
</dbReference>
<dbReference type="InterPro" id="IPR036514">
    <property type="entry name" value="SGNH_hydro_sf"/>
</dbReference>
<dbReference type="PANTHER" id="PTHR22901:SF0">
    <property type="entry name" value="SIALATE O-ACETYLESTERASE"/>
    <property type="match status" value="1"/>
</dbReference>
<proteinExistence type="predicted"/>
<reference evidence="4" key="1">
    <citation type="journal article" date="2019" name="Int. J. Syst. Evol. Microbiol.">
        <title>The Global Catalogue of Microorganisms (GCM) 10K type strain sequencing project: providing services to taxonomists for standard genome sequencing and annotation.</title>
        <authorList>
            <consortium name="The Broad Institute Genomics Platform"/>
            <consortium name="The Broad Institute Genome Sequencing Center for Infectious Disease"/>
            <person name="Wu L."/>
            <person name="Ma J."/>
        </authorList>
    </citation>
    <scope>NUCLEOTIDE SEQUENCE [LARGE SCALE GENOMIC DNA]</scope>
    <source>
        <strain evidence="4">JCM 31920</strain>
    </source>
</reference>
<keyword evidence="1" id="KW-0378">Hydrolase</keyword>
<evidence type="ECO:0000313" key="3">
    <source>
        <dbReference type="EMBL" id="GAA4441440.1"/>
    </source>
</evidence>
<sequence>MNALRRLLPDTLVKTCICVALLLGLTAIESRARVWLPSIFADHMVLQQNTRIKIWGWADPWETATVKPSWSDQVFKIKGDGNASWQFYVDTPAAGGPYTLTIAAEDGEFTIRNIMMGEVWLCAGQSNMEWSAKHGVKDAIADQKGLSNPALRLFKMRKRGSEEKQADVEGNWSVCDSAALRNFSAVGYFFGKQLNRELKVPVGLVDMAWGGSYIESWIPRELVELYPDCKKSADIIPPTLYWPNKAGAIYNGMVAPLTDFRIAGVIWYQGESNTHNPPAYYTLQHLMVENWRRANATEFPFYYVQIAPFQYPQDSTGKKAAYVREMQEKALDLPKSGMVVSTDLVDNLKDVHPIYKAEVGRRLANWALNETYQVRRPDYKSPSFAKKEIRGNKVLLTFRDVSEKGLEFRKNEVMEFEIADRSKKFTEANARVVGKNQVEVWADDVTNPVAVRFAFSNSPSPTLFDKSGLPVVPFRTDEW</sequence>
<dbReference type="RefSeq" id="WP_345029926.1">
    <property type="nucleotide sequence ID" value="NZ_BAABEY010000025.1"/>
</dbReference>
<dbReference type="Gene3D" id="3.40.50.1110">
    <property type="entry name" value="SGNH hydrolase"/>
    <property type="match status" value="1"/>
</dbReference>
<accession>A0ABP8LZW1</accession>
<evidence type="ECO:0000259" key="2">
    <source>
        <dbReference type="Pfam" id="PF03629"/>
    </source>
</evidence>
<name>A0ABP8LZW1_9BACT</name>
<comment type="caution">
    <text evidence="3">The sequence shown here is derived from an EMBL/GenBank/DDBJ whole genome shotgun (WGS) entry which is preliminary data.</text>
</comment>